<dbReference type="PRINTS" id="PR00830">
    <property type="entry name" value="ENDOLAPTASE"/>
</dbReference>
<feature type="domain" description="Lon proteolytic" evidence="2">
    <location>
        <begin position="88"/>
        <end position="274"/>
    </location>
</feature>
<evidence type="ECO:0000259" key="2">
    <source>
        <dbReference type="Pfam" id="PF05362"/>
    </source>
</evidence>
<keyword evidence="1" id="KW-0812">Transmembrane</keyword>
<comment type="caution">
    <text evidence="3">The sequence shown here is derived from an EMBL/GenBank/DDBJ whole genome shotgun (WGS) entry which is preliminary data.</text>
</comment>
<accession>A0ABD2KLB7</accession>
<dbReference type="InterPro" id="IPR014721">
    <property type="entry name" value="Ribsml_uS5_D2-typ_fold_subgr"/>
</dbReference>
<organism evidence="3 4">
    <name type="scientific">Heterodera schachtii</name>
    <name type="common">Sugarbeet cyst nematode worm</name>
    <name type="synonym">Tylenchus schachtii</name>
    <dbReference type="NCBI Taxonomy" id="97005"/>
    <lineage>
        <taxon>Eukaryota</taxon>
        <taxon>Metazoa</taxon>
        <taxon>Ecdysozoa</taxon>
        <taxon>Nematoda</taxon>
        <taxon>Chromadorea</taxon>
        <taxon>Rhabditida</taxon>
        <taxon>Tylenchina</taxon>
        <taxon>Tylenchomorpha</taxon>
        <taxon>Tylenchoidea</taxon>
        <taxon>Heteroderidae</taxon>
        <taxon>Heteroderinae</taxon>
        <taxon>Heterodera</taxon>
    </lineage>
</organism>
<evidence type="ECO:0000313" key="3">
    <source>
        <dbReference type="EMBL" id="KAL3103741.1"/>
    </source>
</evidence>
<dbReference type="InterPro" id="IPR027065">
    <property type="entry name" value="Lon_Prtase"/>
</dbReference>
<protein>
    <recommendedName>
        <fullName evidence="2">Lon proteolytic domain-containing protein</fullName>
    </recommendedName>
</protein>
<dbReference type="InterPro" id="IPR008269">
    <property type="entry name" value="Lon_proteolytic"/>
</dbReference>
<dbReference type="InterPro" id="IPR020568">
    <property type="entry name" value="Ribosomal_Su5_D2-typ_SF"/>
</dbReference>
<keyword evidence="1" id="KW-1133">Transmembrane helix</keyword>
<dbReference type="Gene3D" id="3.30.230.10">
    <property type="match status" value="1"/>
</dbReference>
<evidence type="ECO:0000256" key="1">
    <source>
        <dbReference type="SAM" id="Phobius"/>
    </source>
</evidence>
<dbReference type="AlphaFoldDB" id="A0ABD2KLB7"/>
<keyword evidence="4" id="KW-1185">Reference proteome</keyword>
<dbReference type="Proteomes" id="UP001620645">
    <property type="component" value="Unassembled WGS sequence"/>
</dbReference>
<gene>
    <name evidence="3" type="ORF">niasHS_001343</name>
</gene>
<keyword evidence="1" id="KW-0472">Membrane</keyword>
<feature type="transmembrane region" description="Helical" evidence="1">
    <location>
        <begin position="15"/>
        <end position="34"/>
    </location>
</feature>
<proteinExistence type="predicted"/>
<dbReference type="SUPFAM" id="SSF54211">
    <property type="entry name" value="Ribosomal protein S5 domain 2-like"/>
    <property type="match status" value="1"/>
</dbReference>
<sequence length="286" mass="30422">MSAISVPHSLLSSRTLAIAAGTLSLGTGFVYLLYRCWNRSGREREGKSVSIVQTAMNGPYSFLNWLTTKGPYDDMGEMASDYIAECVQKREFGFCIGLAKTTNASNESGGLVFFVATKLFDVPTELLVTAGGGTLDQPCSTSVILGRTAALNFLGRRFADKRAELATYLHLDVESLKPSNKGGSSGGLAAAISFLSLALEKRVKKGVAVTGAIASNGDVKPVSGIGQKVTAAVTSSMTRIIMPKLNEGDFKALQIELSAKIKVIYVSNLDEAYANVFGDDDDDDTF</sequence>
<name>A0ABD2KLB7_HETSC</name>
<evidence type="ECO:0000313" key="4">
    <source>
        <dbReference type="Proteomes" id="UP001620645"/>
    </source>
</evidence>
<dbReference type="Pfam" id="PF05362">
    <property type="entry name" value="Lon_C"/>
    <property type="match status" value="1"/>
</dbReference>
<dbReference type="EMBL" id="JBICCN010000011">
    <property type="protein sequence ID" value="KAL3103741.1"/>
    <property type="molecule type" value="Genomic_DNA"/>
</dbReference>
<dbReference type="PANTHER" id="PTHR10046">
    <property type="entry name" value="ATP DEPENDENT LON PROTEASE FAMILY MEMBER"/>
    <property type="match status" value="1"/>
</dbReference>
<reference evidence="3 4" key="1">
    <citation type="submission" date="2024-10" db="EMBL/GenBank/DDBJ databases">
        <authorList>
            <person name="Kim D."/>
        </authorList>
    </citation>
    <scope>NUCLEOTIDE SEQUENCE [LARGE SCALE GENOMIC DNA]</scope>
    <source>
        <strain evidence="3">Taebaek</strain>
    </source>
</reference>